<dbReference type="EMBL" id="KE123727">
    <property type="protein sequence ID" value="EWC90888.1"/>
    <property type="molecule type" value="Genomic_DNA"/>
</dbReference>
<keyword evidence="2" id="KW-1185">Reference proteome</keyword>
<proteinExistence type="predicted"/>
<evidence type="ECO:0000313" key="1">
    <source>
        <dbReference type="EMBL" id="EWC90888.1"/>
    </source>
</evidence>
<sequence>MYSFCITFIIFYCKILIEINNSSYIGRVFTQIKYKRDIHVVVIKNKNSHFNNNKIFHKNTIDVKSRKSKISNKKYSNDKNNINELYLIEYDEQKKKKKKKKNFLIKMKDNNITNEKHIKD</sequence>
<gene>
    <name evidence="1" type="ORF">PFNF54_00330</name>
</gene>
<evidence type="ECO:0000313" key="2">
    <source>
        <dbReference type="Proteomes" id="UP000030673"/>
    </source>
</evidence>
<dbReference type="Proteomes" id="UP000030673">
    <property type="component" value="Unassembled WGS sequence"/>
</dbReference>
<reference evidence="1 2" key="1">
    <citation type="submission" date="2013-02" db="EMBL/GenBank/DDBJ databases">
        <title>The Genome Sequence of Plasmodium falciparum NF54.</title>
        <authorList>
            <consortium name="The Broad Institute Genome Sequencing Platform"/>
            <consortium name="The Broad Institute Genome Sequencing Center for Infectious Disease"/>
            <person name="Neafsey D."/>
            <person name="Cheeseman I."/>
            <person name="Volkman S."/>
            <person name="Adams J."/>
            <person name="Walker B."/>
            <person name="Young S.K."/>
            <person name="Zeng Q."/>
            <person name="Gargeya S."/>
            <person name="Fitzgerald M."/>
            <person name="Haas B."/>
            <person name="Abouelleil A."/>
            <person name="Alvarado L."/>
            <person name="Arachchi H.M."/>
            <person name="Berlin A.M."/>
            <person name="Chapman S.B."/>
            <person name="Dewar J."/>
            <person name="Goldberg J."/>
            <person name="Griggs A."/>
            <person name="Gujja S."/>
            <person name="Hansen M."/>
            <person name="Howarth C."/>
            <person name="Imamovic A."/>
            <person name="Larimer J."/>
            <person name="McCowan C."/>
            <person name="Murphy C."/>
            <person name="Neiman D."/>
            <person name="Pearson M."/>
            <person name="Priest M."/>
            <person name="Roberts A."/>
            <person name="Saif S."/>
            <person name="Shea T."/>
            <person name="Sisk P."/>
            <person name="Sykes S."/>
            <person name="Wortman J."/>
            <person name="Nusbaum C."/>
            <person name="Birren B."/>
        </authorList>
    </citation>
    <scope>NUCLEOTIDE SEQUENCE [LARGE SCALE GENOMIC DNA]</scope>
    <source>
        <strain evidence="1 2">NF54</strain>
    </source>
</reference>
<protein>
    <submittedName>
        <fullName evidence="1">Uncharacterized protein</fullName>
    </submittedName>
</protein>
<accession>W7K0Q9</accession>
<dbReference type="AlphaFoldDB" id="W7K0Q9"/>
<name>W7K0Q9_PLAFO</name>
<organism evidence="1 2">
    <name type="scientific">Plasmodium falciparum (isolate NF54)</name>
    <dbReference type="NCBI Taxonomy" id="5843"/>
    <lineage>
        <taxon>Eukaryota</taxon>
        <taxon>Sar</taxon>
        <taxon>Alveolata</taxon>
        <taxon>Apicomplexa</taxon>
        <taxon>Aconoidasida</taxon>
        <taxon>Haemosporida</taxon>
        <taxon>Plasmodiidae</taxon>
        <taxon>Plasmodium</taxon>
        <taxon>Plasmodium (Laverania)</taxon>
    </lineage>
</organism>